<evidence type="ECO:0000259" key="2">
    <source>
        <dbReference type="PROSITE" id="PS50181"/>
    </source>
</evidence>
<dbReference type="SUPFAM" id="SSF81383">
    <property type="entry name" value="F-box domain"/>
    <property type="match status" value="1"/>
</dbReference>
<keyword evidence="4" id="KW-1185">Reference proteome</keyword>
<feature type="region of interest" description="Disordered" evidence="1">
    <location>
        <begin position="209"/>
        <end position="260"/>
    </location>
</feature>
<dbReference type="GeneID" id="28970868"/>
<dbReference type="InterPro" id="IPR001810">
    <property type="entry name" value="F-box_dom"/>
</dbReference>
<dbReference type="Proteomes" id="UP000078595">
    <property type="component" value="Chromosome 11"/>
</dbReference>
<organism evidence="3 4">
    <name type="scientific">Kwoniella dejecticola CBS 10117</name>
    <dbReference type="NCBI Taxonomy" id="1296121"/>
    <lineage>
        <taxon>Eukaryota</taxon>
        <taxon>Fungi</taxon>
        <taxon>Dikarya</taxon>
        <taxon>Basidiomycota</taxon>
        <taxon>Agaricomycotina</taxon>
        <taxon>Tremellomycetes</taxon>
        <taxon>Tremellales</taxon>
        <taxon>Cryptococcaceae</taxon>
        <taxon>Kwoniella</taxon>
    </lineage>
</organism>
<proteinExistence type="predicted"/>
<reference evidence="3" key="2">
    <citation type="submission" date="2024-02" db="EMBL/GenBank/DDBJ databases">
        <title>Comparative genomics of Cryptococcus and Kwoniella reveals pathogenesis evolution and contrasting modes of karyotype evolution via chromosome fusion or intercentromeric recombination.</title>
        <authorList>
            <person name="Coelho M.A."/>
            <person name="David-Palma M."/>
            <person name="Shea T."/>
            <person name="Bowers K."/>
            <person name="McGinley-Smith S."/>
            <person name="Mohammad A.W."/>
            <person name="Gnirke A."/>
            <person name="Yurkov A.M."/>
            <person name="Nowrousian M."/>
            <person name="Sun S."/>
            <person name="Cuomo C.A."/>
            <person name="Heitman J."/>
        </authorList>
    </citation>
    <scope>NUCLEOTIDE SEQUENCE</scope>
    <source>
        <strain evidence="3">CBS 10117</strain>
    </source>
</reference>
<feature type="compositionally biased region" description="Polar residues" evidence="1">
    <location>
        <begin position="232"/>
        <end position="242"/>
    </location>
</feature>
<dbReference type="Gene3D" id="1.20.1280.50">
    <property type="match status" value="1"/>
</dbReference>
<dbReference type="AlphaFoldDB" id="A0AAJ8KYS4"/>
<feature type="compositionally biased region" description="Low complexity" evidence="1">
    <location>
        <begin position="17"/>
        <end position="40"/>
    </location>
</feature>
<dbReference type="Pfam" id="PF12937">
    <property type="entry name" value="F-box-like"/>
    <property type="match status" value="1"/>
</dbReference>
<evidence type="ECO:0000256" key="1">
    <source>
        <dbReference type="SAM" id="MobiDB-lite"/>
    </source>
</evidence>
<dbReference type="CDD" id="cd09917">
    <property type="entry name" value="F-box_SF"/>
    <property type="match status" value="1"/>
</dbReference>
<evidence type="ECO:0000313" key="4">
    <source>
        <dbReference type="Proteomes" id="UP000078595"/>
    </source>
</evidence>
<protein>
    <recommendedName>
        <fullName evidence="2">F-box domain-containing protein</fullName>
    </recommendedName>
</protein>
<dbReference type="KEGG" id="kdj:28970868"/>
<feature type="domain" description="F-box" evidence="2">
    <location>
        <begin position="60"/>
        <end position="110"/>
    </location>
</feature>
<dbReference type="PROSITE" id="PS50181">
    <property type="entry name" value="FBOX"/>
    <property type="match status" value="1"/>
</dbReference>
<name>A0AAJ8KYS4_9TREE</name>
<dbReference type="EMBL" id="CP144540">
    <property type="protein sequence ID" value="WWC65885.1"/>
    <property type="molecule type" value="Genomic_DNA"/>
</dbReference>
<reference evidence="3" key="1">
    <citation type="submission" date="2013-07" db="EMBL/GenBank/DDBJ databases">
        <authorList>
            <consortium name="The Broad Institute Genome Sequencing Platform"/>
            <person name="Cuomo C."/>
            <person name="Litvintseva A."/>
            <person name="Chen Y."/>
            <person name="Heitman J."/>
            <person name="Sun S."/>
            <person name="Springer D."/>
            <person name="Dromer F."/>
            <person name="Young S.K."/>
            <person name="Zeng Q."/>
            <person name="Gargeya S."/>
            <person name="Fitzgerald M."/>
            <person name="Abouelleil A."/>
            <person name="Alvarado L."/>
            <person name="Berlin A.M."/>
            <person name="Chapman S.B."/>
            <person name="Dewar J."/>
            <person name="Goldberg J."/>
            <person name="Griggs A."/>
            <person name="Gujja S."/>
            <person name="Hansen M."/>
            <person name="Howarth C."/>
            <person name="Imamovic A."/>
            <person name="Larimer J."/>
            <person name="McCowan C."/>
            <person name="Murphy C."/>
            <person name="Pearson M."/>
            <person name="Priest M."/>
            <person name="Roberts A."/>
            <person name="Saif S."/>
            <person name="Shea T."/>
            <person name="Sykes S."/>
            <person name="Wortman J."/>
            <person name="Nusbaum C."/>
            <person name="Birren B."/>
        </authorList>
    </citation>
    <scope>NUCLEOTIDE SEQUENCE</scope>
    <source>
        <strain evidence="3">CBS 10117</strain>
    </source>
</reference>
<accession>A0AAJ8KYS4</accession>
<evidence type="ECO:0000313" key="3">
    <source>
        <dbReference type="EMBL" id="WWC65885.1"/>
    </source>
</evidence>
<dbReference type="InterPro" id="IPR036047">
    <property type="entry name" value="F-box-like_dom_sf"/>
</dbReference>
<feature type="region of interest" description="Disordered" evidence="1">
    <location>
        <begin position="13"/>
        <end position="40"/>
    </location>
</feature>
<gene>
    <name evidence="3" type="ORF">I303_108507</name>
</gene>
<dbReference type="RefSeq" id="XP_018260252.2">
    <property type="nucleotide sequence ID" value="XM_018410443.2"/>
</dbReference>
<sequence>MSMLDRLRMRRASFKESPSSSLSPSSSSTSTTSTYSATASTYFPPNKVPPKYEIPDKNGVNWLFALPDELLERVFIGLDRMTLSRCFRVCKRLNDLLNTSVPISLSYTLQCNSLRLNPYALLPSNRNANQIPPSKAQLLSTLRDRLSGFRNFEAKSKNSAKFREAEGRLYEYLEGVLLRNVPPPDDPLRLGRAIGREVAVYELAKGNEWEDVSGRTESEEEDQSVIEDKPSSYINQPTSQMGKHSAKKAEDSSENADTDADEYFDEDQLVNDIRKTHKFDFEMQDFAVDPGQDLFVVAEVRHPSHRQYSLHIHLLTLSTFQPHPKAAKHVLDWPVTLQTRISSLGFQICDDGLYILRNNNGGAKDHLVGWQWTTGRMAVTLKPSAVATFESFILLTPTSFLIPTVRTRLQPNSLIQDDLANPRDLLFSHHLHIYAFPPFSSTQPKEGEAIPPAHTPTEIAIIDLPEFEVDLEEDLPPPRLTIRTDPPPRHTFPQYPSEGIQQFVPDPESGIVIVEFYCQPLQNGNKPHYVLFAQKKTFAAYLPAPTSPLLLQAFPRPAPVIKWESIAPKVRLIGPDEPEPSWVCYVYGSRYVSPYPHEFDTSTSIRLYDFDPLRVRRELYMRKNIGFVGHEPQSPRGIVKRLMFGLSTSSSNSPKSPGCLVEDTKYDGEKDGITLITEETVLKKKSPLLSEIRTGRELPFMFSEKKVEGLVQTVVLDSERLIIFDYEGDEEIMEIMDF</sequence>